<evidence type="ECO:0000256" key="7">
    <source>
        <dbReference type="ARBA" id="ARBA00022530"/>
    </source>
</evidence>
<dbReference type="InterPro" id="IPR000172">
    <property type="entry name" value="GMC_OxRdtase_N"/>
</dbReference>
<evidence type="ECO:0000313" key="14">
    <source>
        <dbReference type="EMBL" id="KAL2837572.1"/>
    </source>
</evidence>
<keyword evidence="7" id="KW-0272">Extracellular matrix</keyword>
<evidence type="ECO:0000256" key="1">
    <source>
        <dbReference type="ARBA" id="ARBA00001974"/>
    </source>
</evidence>
<name>A0ABR4JCW0_9EURO</name>
<gene>
    <name evidence="14" type="ORF">BJY01DRAFT_220829</name>
</gene>
<evidence type="ECO:0000313" key="15">
    <source>
        <dbReference type="Proteomes" id="UP001610446"/>
    </source>
</evidence>
<dbReference type="InterPro" id="IPR036188">
    <property type="entry name" value="FAD/NAD-bd_sf"/>
</dbReference>
<dbReference type="SUPFAM" id="SSF51905">
    <property type="entry name" value="FAD/NAD(P)-binding domain"/>
    <property type="match status" value="1"/>
</dbReference>
<evidence type="ECO:0000256" key="3">
    <source>
        <dbReference type="ARBA" id="ARBA00004498"/>
    </source>
</evidence>
<proteinExistence type="inferred from homology"/>
<comment type="caution">
    <text evidence="14">The sequence shown here is derived from an EMBL/GenBank/DDBJ whole genome shotgun (WGS) entry which is preliminary data.</text>
</comment>
<evidence type="ECO:0000256" key="4">
    <source>
        <dbReference type="ARBA" id="ARBA00010790"/>
    </source>
</evidence>
<comment type="catalytic activity">
    <reaction evidence="11">
        <text>beta-D-glucose + O2 = D-glucono-1,5-lactone + H2O2</text>
        <dbReference type="Rhea" id="RHEA:11428"/>
        <dbReference type="ChEBI" id="CHEBI:15379"/>
        <dbReference type="ChEBI" id="CHEBI:15903"/>
        <dbReference type="ChEBI" id="CHEBI:16217"/>
        <dbReference type="ChEBI" id="CHEBI:16240"/>
        <dbReference type="EC" id="1.1.3.4"/>
    </reaction>
    <physiologicalReaction direction="left-to-right" evidence="11">
        <dbReference type="Rhea" id="RHEA:11429"/>
    </physiologicalReaction>
</comment>
<keyword evidence="7" id="KW-0964">Secreted</keyword>
<evidence type="ECO:0000256" key="11">
    <source>
        <dbReference type="ARBA" id="ARBA00049435"/>
    </source>
</evidence>
<dbReference type="PROSITE" id="PS00624">
    <property type="entry name" value="GMC_OXRED_2"/>
    <property type="match status" value="1"/>
</dbReference>
<dbReference type="EMBL" id="JBFXLU010000158">
    <property type="protein sequence ID" value="KAL2837572.1"/>
    <property type="molecule type" value="Genomic_DNA"/>
</dbReference>
<keyword evidence="15" id="KW-1185">Reference proteome</keyword>
<sequence>MTYIRPSSTQITAWATSLGNDGWTWDNLWPYFLKSESFTTPTKAQLTSGGASYIDAYHGRRGPVNVAYQYALQNGSFAAIVNATWQKALGIPFNPDVNGGELRGFFVWPQTMDRDANVRDDAARAYYLPIRERGNLVMLRGRVGRIIWADAGAGVGADRGSSSKRTGGNVIAEGVQYTEPDGSVTTLYADKEVILSAGSVRSPAILELSGVGNPECVPFCILSLSLK</sequence>
<dbReference type="InterPro" id="IPR027424">
    <property type="entry name" value="Glucose_Oxidase_domain_2"/>
</dbReference>
<evidence type="ECO:0000259" key="13">
    <source>
        <dbReference type="PROSITE" id="PS00624"/>
    </source>
</evidence>
<keyword evidence="6" id="KW-0134">Cell wall</keyword>
<dbReference type="PANTHER" id="PTHR11552:SF201">
    <property type="entry name" value="GLUCOSE-METHANOL-CHOLINE OXIDOREDUCTASE N-TERMINAL DOMAIN-CONTAINING PROTEIN"/>
    <property type="match status" value="1"/>
</dbReference>
<accession>A0ABR4JCW0</accession>
<comment type="subunit">
    <text evidence="5">Homodimer.</text>
</comment>
<dbReference type="Gene3D" id="3.30.560.10">
    <property type="entry name" value="Glucose Oxidase, domain 3"/>
    <property type="match status" value="1"/>
</dbReference>
<evidence type="ECO:0000256" key="6">
    <source>
        <dbReference type="ARBA" id="ARBA00022512"/>
    </source>
</evidence>
<evidence type="ECO:0000256" key="10">
    <source>
        <dbReference type="ARBA" id="ARBA00023002"/>
    </source>
</evidence>
<comment type="subcellular location">
    <subcellularLocation>
        <location evidence="2">Secreted</location>
        <location evidence="2">Cell wall</location>
    </subcellularLocation>
    <subcellularLocation>
        <location evidence="3">Secreted</location>
        <location evidence="3">Extracellular space</location>
        <location evidence="3">Extracellular matrix</location>
    </subcellularLocation>
</comment>
<dbReference type="InterPro" id="IPR012132">
    <property type="entry name" value="GMC_OxRdtase"/>
</dbReference>
<feature type="domain" description="Glucose-methanol-choline oxidoreductase N-terminal" evidence="13">
    <location>
        <begin position="198"/>
        <end position="212"/>
    </location>
</feature>
<dbReference type="Gene3D" id="3.50.50.60">
    <property type="entry name" value="FAD/NAD(P)-binding domain"/>
    <property type="match status" value="1"/>
</dbReference>
<dbReference type="Proteomes" id="UP001610446">
    <property type="component" value="Unassembled WGS sequence"/>
</dbReference>
<evidence type="ECO:0000256" key="2">
    <source>
        <dbReference type="ARBA" id="ARBA00004191"/>
    </source>
</evidence>
<organism evidence="14 15">
    <name type="scientific">Aspergillus pseudoustus</name>
    <dbReference type="NCBI Taxonomy" id="1810923"/>
    <lineage>
        <taxon>Eukaryota</taxon>
        <taxon>Fungi</taxon>
        <taxon>Dikarya</taxon>
        <taxon>Ascomycota</taxon>
        <taxon>Pezizomycotina</taxon>
        <taxon>Eurotiomycetes</taxon>
        <taxon>Eurotiomycetidae</taxon>
        <taxon>Eurotiales</taxon>
        <taxon>Aspergillaceae</taxon>
        <taxon>Aspergillus</taxon>
        <taxon>Aspergillus subgen. Nidulantes</taxon>
    </lineage>
</organism>
<evidence type="ECO:0000256" key="12">
    <source>
        <dbReference type="ARBA" id="ARBA00049722"/>
    </source>
</evidence>
<keyword evidence="9" id="KW-0274">FAD</keyword>
<keyword evidence="10" id="KW-0560">Oxidoreductase</keyword>
<comment type="cofactor">
    <cofactor evidence="1">
        <name>FAD</name>
        <dbReference type="ChEBI" id="CHEBI:57692"/>
    </cofactor>
</comment>
<dbReference type="Pfam" id="PF00732">
    <property type="entry name" value="GMC_oxred_N"/>
    <property type="match status" value="1"/>
</dbReference>
<evidence type="ECO:0000256" key="5">
    <source>
        <dbReference type="ARBA" id="ARBA00011738"/>
    </source>
</evidence>
<dbReference type="Gene3D" id="4.10.450.10">
    <property type="entry name" value="Glucose Oxidase, domain 2"/>
    <property type="match status" value="1"/>
</dbReference>
<evidence type="ECO:0000256" key="8">
    <source>
        <dbReference type="ARBA" id="ARBA00022630"/>
    </source>
</evidence>
<keyword evidence="8" id="KW-0285">Flavoprotein</keyword>
<reference evidence="14 15" key="1">
    <citation type="submission" date="2024-07" db="EMBL/GenBank/DDBJ databases">
        <title>Section-level genome sequencing and comparative genomics of Aspergillus sections Usti and Cavernicolus.</title>
        <authorList>
            <consortium name="Lawrence Berkeley National Laboratory"/>
            <person name="Nybo J.L."/>
            <person name="Vesth T.C."/>
            <person name="Theobald S."/>
            <person name="Frisvad J.C."/>
            <person name="Larsen T.O."/>
            <person name="Kjaerboelling I."/>
            <person name="Rothschild-Mancinelli K."/>
            <person name="Lyhne E.K."/>
            <person name="Kogle M.E."/>
            <person name="Barry K."/>
            <person name="Clum A."/>
            <person name="Na H."/>
            <person name="Ledsgaard L."/>
            <person name="Lin J."/>
            <person name="Lipzen A."/>
            <person name="Kuo A."/>
            <person name="Riley R."/>
            <person name="Mondo S."/>
            <person name="Labutti K."/>
            <person name="Haridas S."/>
            <person name="Pangalinan J."/>
            <person name="Salamov A.A."/>
            <person name="Simmons B.A."/>
            <person name="Magnuson J.K."/>
            <person name="Chen J."/>
            <person name="Drula E."/>
            <person name="Henrissat B."/>
            <person name="Wiebenga A."/>
            <person name="Lubbers R.J."/>
            <person name="Gomes A.C."/>
            <person name="Makela M.R."/>
            <person name="Stajich J."/>
            <person name="Grigoriev I.V."/>
            <person name="Mortensen U.H."/>
            <person name="De Vries R.P."/>
            <person name="Baker S.E."/>
            <person name="Andersen M.R."/>
        </authorList>
    </citation>
    <scope>NUCLEOTIDE SEQUENCE [LARGE SCALE GENOMIC DNA]</scope>
    <source>
        <strain evidence="14 15">CBS 123904</strain>
    </source>
</reference>
<dbReference type="PANTHER" id="PTHR11552">
    <property type="entry name" value="GLUCOSE-METHANOL-CHOLINE GMC OXIDOREDUCTASE"/>
    <property type="match status" value="1"/>
</dbReference>
<protein>
    <recommendedName>
        <fullName evidence="12">glucose oxidase</fullName>
        <ecNumber evidence="12">1.1.3.4</ecNumber>
    </recommendedName>
</protein>
<evidence type="ECO:0000256" key="9">
    <source>
        <dbReference type="ARBA" id="ARBA00022827"/>
    </source>
</evidence>
<dbReference type="EC" id="1.1.3.4" evidence="12"/>
<comment type="similarity">
    <text evidence="4">Belongs to the GMC oxidoreductase family.</text>
</comment>